<dbReference type="PROSITE" id="PS50089">
    <property type="entry name" value="ZF_RING_2"/>
    <property type="match status" value="1"/>
</dbReference>
<keyword evidence="5" id="KW-0175">Coiled coil</keyword>
<dbReference type="InterPro" id="IPR011422">
    <property type="entry name" value="BRAP2/ETP1_RRM"/>
</dbReference>
<evidence type="ECO:0000256" key="3">
    <source>
        <dbReference type="ARBA" id="ARBA00022833"/>
    </source>
</evidence>
<feature type="compositionally biased region" description="Polar residues" evidence="6">
    <location>
        <begin position="324"/>
        <end position="342"/>
    </location>
</feature>
<dbReference type="GO" id="GO:0016567">
    <property type="term" value="P:protein ubiquitination"/>
    <property type="evidence" value="ECO:0007669"/>
    <property type="project" value="TreeGrafter"/>
</dbReference>
<comment type="caution">
    <text evidence="9">The sequence shown here is derived from an EMBL/GenBank/DDBJ whole genome shotgun (WGS) entry which is preliminary data.</text>
</comment>
<evidence type="ECO:0000313" key="9">
    <source>
        <dbReference type="EMBL" id="KAI9247183.1"/>
    </source>
</evidence>
<keyword evidence="2 4" id="KW-0863">Zinc-finger</keyword>
<name>A0AAD5JP35_9FUNG</name>
<dbReference type="Pfam" id="PF07576">
    <property type="entry name" value="BRAP2"/>
    <property type="match status" value="1"/>
</dbReference>
<organism evidence="9 10">
    <name type="scientific">Phascolomyces articulosus</name>
    <dbReference type="NCBI Taxonomy" id="60185"/>
    <lineage>
        <taxon>Eukaryota</taxon>
        <taxon>Fungi</taxon>
        <taxon>Fungi incertae sedis</taxon>
        <taxon>Mucoromycota</taxon>
        <taxon>Mucoromycotina</taxon>
        <taxon>Mucoromycetes</taxon>
        <taxon>Mucorales</taxon>
        <taxon>Lichtheimiaceae</taxon>
        <taxon>Phascolomyces</taxon>
    </lineage>
</organism>
<dbReference type="InterPro" id="IPR047243">
    <property type="entry name" value="RING-H2_BRAP2"/>
</dbReference>
<evidence type="ECO:0000256" key="1">
    <source>
        <dbReference type="ARBA" id="ARBA00022723"/>
    </source>
</evidence>
<reference evidence="9" key="1">
    <citation type="journal article" date="2022" name="IScience">
        <title>Evolution of zygomycete secretomes and the origins of terrestrial fungal ecologies.</title>
        <authorList>
            <person name="Chang Y."/>
            <person name="Wang Y."/>
            <person name="Mondo S."/>
            <person name="Ahrendt S."/>
            <person name="Andreopoulos W."/>
            <person name="Barry K."/>
            <person name="Beard J."/>
            <person name="Benny G.L."/>
            <person name="Blankenship S."/>
            <person name="Bonito G."/>
            <person name="Cuomo C."/>
            <person name="Desiro A."/>
            <person name="Gervers K.A."/>
            <person name="Hundley H."/>
            <person name="Kuo A."/>
            <person name="LaButti K."/>
            <person name="Lang B.F."/>
            <person name="Lipzen A."/>
            <person name="O'Donnell K."/>
            <person name="Pangilinan J."/>
            <person name="Reynolds N."/>
            <person name="Sandor L."/>
            <person name="Smith M.E."/>
            <person name="Tsang A."/>
            <person name="Grigoriev I.V."/>
            <person name="Stajich J.E."/>
            <person name="Spatafora J.W."/>
        </authorList>
    </citation>
    <scope>NUCLEOTIDE SEQUENCE</scope>
    <source>
        <strain evidence="9">RSA 2281</strain>
    </source>
</reference>
<dbReference type="PROSITE" id="PS50271">
    <property type="entry name" value="ZF_UBP"/>
    <property type="match status" value="1"/>
</dbReference>
<dbReference type="InterPro" id="IPR013083">
    <property type="entry name" value="Znf_RING/FYVE/PHD"/>
</dbReference>
<evidence type="ECO:0000256" key="5">
    <source>
        <dbReference type="SAM" id="Coils"/>
    </source>
</evidence>
<evidence type="ECO:0000259" key="7">
    <source>
        <dbReference type="PROSITE" id="PS50089"/>
    </source>
</evidence>
<sequence>MTRQPPPTPGQTTSTNNNNNSNKRTNNKKQTHANTRGDFRLGKITIEAIQENQIISTIACGLGTLHLYRETKSDDRPIEQEQTGSIILCVLAVPTYMQPLDFAKFTGTSVESFRIIRDHTPNKYTALLKLNTVTEAKEFYQRFNGKQFNVMEPELCHVVYVRESFDEFNHNTLLELPTCPVCLERMDESITGLMAIQCEHTFQCYCLSKWGDGDCLSCNYSLKPVLEEGSSSKKMTPKSPTAALEGAQCFVCGSTESLWICMVCGHIGCGRYHDAHAYDHYMETGDSYALEIETQRIWDYTGDRYIHRLIQNMVDGSLVELPSATTATGSTSQPGPNKNGSMSPGKLDAMSVEYTYMLTSQLESQRIHYEEQLSQIQIQISSLTAQVKSLMMSVKTAENERDDWIQVEMETRDQISQVEKERTKIERKLDGWKTKCKEKEHEWHDEQELAASLLKNNEILKKKDKEKDQAVDSLNQQVLDLMSLLENNNNNNNASELT</sequence>
<feature type="domain" description="RING-type" evidence="7">
    <location>
        <begin position="179"/>
        <end position="219"/>
    </location>
</feature>
<dbReference type="CDD" id="cd16457">
    <property type="entry name" value="RING-H2_BRAP2"/>
    <property type="match status" value="1"/>
</dbReference>
<dbReference type="GO" id="GO:0008270">
    <property type="term" value="F:zinc ion binding"/>
    <property type="evidence" value="ECO:0007669"/>
    <property type="project" value="UniProtKB-KW"/>
</dbReference>
<dbReference type="Proteomes" id="UP001209540">
    <property type="component" value="Unassembled WGS sequence"/>
</dbReference>
<dbReference type="PANTHER" id="PTHR24007:SF7">
    <property type="entry name" value="BRCA1-ASSOCIATED PROTEIN"/>
    <property type="match status" value="1"/>
</dbReference>
<feature type="coiled-coil region" evidence="5">
    <location>
        <begin position="380"/>
        <end position="442"/>
    </location>
</feature>
<dbReference type="Gene3D" id="3.30.40.10">
    <property type="entry name" value="Zinc/RING finger domain, C3HC4 (zinc finger)"/>
    <property type="match status" value="2"/>
</dbReference>
<accession>A0AAD5JP35</accession>
<evidence type="ECO:0000313" key="10">
    <source>
        <dbReference type="Proteomes" id="UP001209540"/>
    </source>
</evidence>
<reference evidence="9" key="2">
    <citation type="submission" date="2023-02" db="EMBL/GenBank/DDBJ databases">
        <authorList>
            <consortium name="DOE Joint Genome Institute"/>
            <person name="Mondo S.J."/>
            <person name="Chang Y."/>
            <person name="Wang Y."/>
            <person name="Ahrendt S."/>
            <person name="Andreopoulos W."/>
            <person name="Barry K."/>
            <person name="Beard J."/>
            <person name="Benny G.L."/>
            <person name="Blankenship S."/>
            <person name="Bonito G."/>
            <person name="Cuomo C."/>
            <person name="Desiro A."/>
            <person name="Gervers K.A."/>
            <person name="Hundley H."/>
            <person name="Kuo A."/>
            <person name="LaButti K."/>
            <person name="Lang B.F."/>
            <person name="Lipzen A."/>
            <person name="O'Donnell K."/>
            <person name="Pangilinan J."/>
            <person name="Reynolds N."/>
            <person name="Sandor L."/>
            <person name="Smith M.W."/>
            <person name="Tsang A."/>
            <person name="Grigoriev I.V."/>
            <person name="Stajich J.E."/>
            <person name="Spatafora J.W."/>
        </authorList>
    </citation>
    <scope>NUCLEOTIDE SEQUENCE</scope>
    <source>
        <strain evidence="9">RSA 2281</strain>
    </source>
</reference>
<feature type="region of interest" description="Disordered" evidence="6">
    <location>
        <begin position="324"/>
        <end position="345"/>
    </location>
</feature>
<dbReference type="GO" id="GO:0007265">
    <property type="term" value="P:Ras protein signal transduction"/>
    <property type="evidence" value="ECO:0007669"/>
    <property type="project" value="TreeGrafter"/>
</dbReference>
<feature type="compositionally biased region" description="Low complexity" evidence="6">
    <location>
        <begin position="10"/>
        <end position="24"/>
    </location>
</feature>
<dbReference type="SUPFAM" id="SSF57850">
    <property type="entry name" value="RING/U-box"/>
    <property type="match status" value="1"/>
</dbReference>
<evidence type="ECO:0000256" key="6">
    <source>
        <dbReference type="SAM" id="MobiDB-lite"/>
    </source>
</evidence>
<evidence type="ECO:0000256" key="4">
    <source>
        <dbReference type="PROSITE-ProRule" id="PRU00502"/>
    </source>
</evidence>
<keyword evidence="3" id="KW-0862">Zinc</keyword>
<dbReference type="InterPro" id="IPR001841">
    <property type="entry name" value="Znf_RING"/>
</dbReference>
<feature type="region of interest" description="Disordered" evidence="6">
    <location>
        <begin position="1"/>
        <end position="36"/>
    </location>
</feature>
<feature type="domain" description="UBP-type" evidence="8">
    <location>
        <begin position="216"/>
        <end position="325"/>
    </location>
</feature>
<dbReference type="GO" id="GO:0005737">
    <property type="term" value="C:cytoplasm"/>
    <property type="evidence" value="ECO:0007669"/>
    <property type="project" value="TreeGrafter"/>
</dbReference>
<dbReference type="InterPro" id="IPR001607">
    <property type="entry name" value="Znf_UBP"/>
</dbReference>
<proteinExistence type="predicted"/>
<evidence type="ECO:0000256" key="2">
    <source>
        <dbReference type="ARBA" id="ARBA00022771"/>
    </source>
</evidence>
<evidence type="ECO:0000259" key="8">
    <source>
        <dbReference type="PROSITE" id="PS50271"/>
    </source>
</evidence>
<gene>
    <name evidence="9" type="ORF">BDA99DRAFT_446876</name>
</gene>
<dbReference type="Pfam" id="PF02148">
    <property type="entry name" value="zf-UBP"/>
    <property type="match status" value="1"/>
</dbReference>
<keyword evidence="1" id="KW-0479">Metal-binding</keyword>
<keyword evidence="10" id="KW-1185">Reference proteome</keyword>
<dbReference type="GO" id="GO:0061630">
    <property type="term" value="F:ubiquitin protein ligase activity"/>
    <property type="evidence" value="ECO:0007669"/>
    <property type="project" value="TreeGrafter"/>
</dbReference>
<dbReference type="PANTHER" id="PTHR24007">
    <property type="entry name" value="BRCA1-ASSOCIATED PROTEIN"/>
    <property type="match status" value="1"/>
</dbReference>
<dbReference type="SMART" id="SM00290">
    <property type="entry name" value="ZnF_UBP"/>
    <property type="match status" value="1"/>
</dbReference>
<dbReference type="EMBL" id="JAIXMP010000043">
    <property type="protein sequence ID" value="KAI9247183.1"/>
    <property type="molecule type" value="Genomic_DNA"/>
</dbReference>
<protein>
    <submittedName>
        <fullName evidence="9">BRCA1-associated protein 2-domain-containing protein</fullName>
    </submittedName>
</protein>
<dbReference type="AlphaFoldDB" id="A0AAD5JP35"/>